<accession>A0A9W6PFG2</accession>
<sequence>MRTNRLLAVTVLSVLGVTGLTACNSGGGDDKKGDAAPAASAPASASAAASEPAAGGGLEKLTVAEITAKSRAAGAKLTSAKLVAKVTQEGTTMSASVAADSSGNCTGTIGIEGKGTADVRRTADKVWVKPDAEFFATVIPNGDTPAAQKLVGKWLASSKADDIANFAEFCDMALTMQTKIGLNDDGTPDNTGTKSGTKKVDGIDAILIVGKDDDGKPVDATIAAEGEPYLLTVDDEAVNSMKFSDFNEPVQVTAPAADQVIDLKSFGGAAKS</sequence>
<dbReference type="OrthoDB" id="3870947at2"/>
<name>A0A9W6PFG2_9ACTN</name>
<comment type="caution">
    <text evidence="2">The sequence shown here is derived from an EMBL/GenBank/DDBJ whole genome shotgun (WGS) entry which is preliminary data.</text>
</comment>
<dbReference type="Proteomes" id="UP001165143">
    <property type="component" value="Unassembled WGS sequence"/>
</dbReference>
<reference evidence="2" key="1">
    <citation type="submission" date="2023-02" db="EMBL/GenBank/DDBJ databases">
        <title>Kitasatospora phosalacinea NBRC 14362.</title>
        <authorList>
            <person name="Ichikawa N."/>
            <person name="Sato H."/>
            <person name="Tonouchi N."/>
        </authorList>
    </citation>
    <scope>NUCLEOTIDE SEQUENCE</scope>
    <source>
        <strain evidence="2">NBRC 14362</strain>
    </source>
</reference>
<keyword evidence="1" id="KW-0732">Signal</keyword>
<feature type="signal peptide" evidence="1">
    <location>
        <begin position="1"/>
        <end position="22"/>
    </location>
</feature>
<evidence type="ECO:0000256" key="1">
    <source>
        <dbReference type="SAM" id="SignalP"/>
    </source>
</evidence>
<dbReference type="AlphaFoldDB" id="A0A9W6PFG2"/>
<gene>
    <name evidence="2" type="ORF">Kpho01_21110</name>
</gene>
<keyword evidence="2" id="KW-0449">Lipoprotein</keyword>
<dbReference type="PROSITE" id="PS51257">
    <property type="entry name" value="PROKAR_LIPOPROTEIN"/>
    <property type="match status" value="1"/>
</dbReference>
<dbReference type="EMBL" id="BSRX01000010">
    <property type="protein sequence ID" value="GLW54100.1"/>
    <property type="molecule type" value="Genomic_DNA"/>
</dbReference>
<dbReference type="RefSeq" id="WP_033253237.1">
    <property type="nucleotide sequence ID" value="NZ_BSRX01000010.1"/>
</dbReference>
<evidence type="ECO:0000313" key="3">
    <source>
        <dbReference type="Proteomes" id="UP001165143"/>
    </source>
</evidence>
<protein>
    <submittedName>
        <fullName evidence="2">Lipoprotein</fullName>
    </submittedName>
</protein>
<feature type="chain" id="PRO_5040810847" evidence="1">
    <location>
        <begin position="23"/>
        <end position="272"/>
    </location>
</feature>
<organism evidence="2 3">
    <name type="scientific">Kitasatospora phosalacinea</name>
    <dbReference type="NCBI Taxonomy" id="2065"/>
    <lineage>
        <taxon>Bacteria</taxon>
        <taxon>Bacillati</taxon>
        <taxon>Actinomycetota</taxon>
        <taxon>Actinomycetes</taxon>
        <taxon>Kitasatosporales</taxon>
        <taxon>Streptomycetaceae</taxon>
        <taxon>Kitasatospora</taxon>
    </lineage>
</organism>
<evidence type="ECO:0000313" key="2">
    <source>
        <dbReference type="EMBL" id="GLW54100.1"/>
    </source>
</evidence>
<proteinExistence type="predicted"/>
<dbReference type="Gene3D" id="2.50.20.20">
    <property type="match status" value="1"/>
</dbReference>